<dbReference type="EMBL" id="ML977140">
    <property type="protein sequence ID" value="KAF1991039.1"/>
    <property type="molecule type" value="Genomic_DNA"/>
</dbReference>
<organism evidence="4 5">
    <name type="scientific">Aulographum hederae CBS 113979</name>
    <dbReference type="NCBI Taxonomy" id="1176131"/>
    <lineage>
        <taxon>Eukaryota</taxon>
        <taxon>Fungi</taxon>
        <taxon>Dikarya</taxon>
        <taxon>Ascomycota</taxon>
        <taxon>Pezizomycotina</taxon>
        <taxon>Dothideomycetes</taxon>
        <taxon>Pleosporomycetidae</taxon>
        <taxon>Aulographales</taxon>
        <taxon>Aulographaceae</taxon>
    </lineage>
</organism>
<proteinExistence type="predicted"/>
<evidence type="ECO:0000256" key="2">
    <source>
        <dbReference type="SAM" id="Phobius"/>
    </source>
</evidence>
<name>A0A6G1HDE2_9PEZI</name>
<evidence type="ECO:0000256" key="1">
    <source>
        <dbReference type="ARBA" id="ARBA00022801"/>
    </source>
</evidence>
<accession>A0A6G1HDE2</accession>
<reference evidence="4" key="1">
    <citation type="journal article" date="2020" name="Stud. Mycol.">
        <title>101 Dothideomycetes genomes: a test case for predicting lifestyles and emergence of pathogens.</title>
        <authorList>
            <person name="Haridas S."/>
            <person name="Albert R."/>
            <person name="Binder M."/>
            <person name="Bloem J."/>
            <person name="Labutti K."/>
            <person name="Salamov A."/>
            <person name="Andreopoulos B."/>
            <person name="Baker S."/>
            <person name="Barry K."/>
            <person name="Bills G."/>
            <person name="Bluhm B."/>
            <person name="Cannon C."/>
            <person name="Castanera R."/>
            <person name="Culley D."/>
            <person name="Daum C."/>
            <person name="Ezra D."/>
            <person name="Gonzalez J."/>
            <person name="Henrissat B."/>
            <person name="Kuo A."/>
            <person name="Liang C."/>
            <person name="Lipzen A."/>
            <person name="Lutzoni F."/>
            <person name="Magnuson J."/>
            <person name="Mondo S."/>
            <person name="Nolan M."/>
            <person name="Ohm R."/>
            <person name="Pangilinan J."/>
            <person name="Park H.-J."/>
            <person name="Ramirez L."/>
            <person name="Alfaro M."/>
            <person name="Sun H."/>
            <person name="Tritt A."/>
            <person name="Yoshinaga Y."/>
            <person name="Zwiers L.-H."/>
            <person name="Turgeon B."/>
            <person name="Goodwin S."/>
            <person name="Spatafora J."/>
            <person name="Crous P."/>
            <person name="Grigoriev I."/>
        </authorList>
    </citation>
    <scope>NUCLEOTIDE SEQUENCE</scope>
    <source>
        <strain evidence="4">CBS 113979</strain>
    </source>
</reference>
<feature type="transmembrane region" description="Helical" evidence="2">
    <location>
        <begin position="7"/>
        <end position="28"/>
    </location>
</feature>
<dbReference type="InterPro" id="IPR029058">
    <property type="entry name" value="AB_hydrolase_fold"/>
</dbReference>
<evidence type="ECO:0000313" key="4">
    <source>
        <dbReference type="EMBL" id="KAF1991039.1"/>
    </source>
</evidence>
<dbReference type="PANTHER" id="PTHR48081:SF2">
    <property type="entry name" value="ALPHA_BETA-HYDROLASE"/>
    <property type="match status" value="1"/>
</dbReference>
<sequence length="398" mass="45213">MILSQISFVDCVVFLFFLTPQLIVQVGILYTVTWVLGALPFLAIRLPIQFFEERFLRPRSRQSPFVQQATLFQDFVIRCVRYAFAFMPAKLGRVFFSKPVALPFLRWRLLRHGYLRKPLQWREIRRNKFRGVWIPPDDMEKPDIVIYYCHGGGFSMGSSYFYMEFLLAWVALLQEAGYKSPALFALEYTLVPDETYPFQVQETLAGYEHVLSLVDDPSRICIGGDSAGATLVLSMLLLLGDHPQLRHKMPGMASMISPWVTIISDKNRDTESDYLAAHSLAVYGKQYIGSRISKEDPMVSPGMCKDVSRWARSSPTYGWSFSFGSEEVLGPEIRDLIQLLKKGGANIDSYEEPGSIHAWPVASLYLGRDRGERLKGLREIVQTVSKRIPVSGSPKGLT</sequence>
<keyword evidence="5" id="KW-1185">Reference proteome</keyword>
<dbReference type="Pfam" id="PF07859">
    <property type="entry name" value="Abhydrolase_3"/>
    <property type="match status" value="1"/>
</dbReference>
<feature type="domain" description="Alpha/beta hydrolase fold-3" evidence="3">
    <location>
        <begin position="147"/>
        <end position="359"/>
    </location>
</feature>
<dbReference type="Gene3D" id="3.40.50.1820">
    <property type="entry name" value="alpha/beta hydrolase"/>
    <property type="match status" value="1"/>
</dbReference>
<dbReference type="AlphaFoldDB" id="A0A6G1HDE2"/>
<evidence type="ECO:0000259" key="3">
    <source>
        <dbReference type="Pfam" id="PF07859"/>
    </source>
</evidence>
<dbReference type="InterPro" id="IPR050300">
    <property type="entry name" value="GDXG_lipolytic_enzyme"/>
</dbReference>
<dbReference type="OrthoDB" id="408631at2759"/>
<gene>
    <name evidence="4" type="ORF">K402DRAFT_323556</name>
</gene>
<protein>
    <submittedName>
        <fullName evidence="4">Alpha/beta-hydrolase</fullName>
    </submittedName>
</protein>
<dbReference type="PANTHER" id="PTHR48081">
    <property type="entry name" value="AB HYDROLASE SUPERFAMILY PROTEIN C4A8.06C"/>
    <property type="match status" value="1"/>
</dbReference>
<keyword evidence="1 4" id="KW-0378">Hydrolase</keyword>
<dbReference type="GO" id="GO:0016787">
    <property type="term" value="F:hydrolase activity"/>
    <property type="evidence" value="ECO:0007669"/>
    <property type="project" value="UniProtKB-KW"/>
</dbReference>
<dbReference type="Proteomes" id="UP000800041">
    <property type="component" value="Unassembled WGS sequence"/>
</dbReference>
<evidence type="ECO:0000313" key="5">
    <source>
        <dbReference type="Proteomes" id="UP000800041"/>
    </source>
</evidence>
<keyword evidence="2" id="KW-0472">Membrane</keyword>
<keyword evidence="2" id="KW-1133">Transmembrane helix</keyword>
<dbReference type="InterPro" id="IPR013094">
    <property type="entry name" value="AB_hydrolase_3"/>
</dbReference>
<dbReference type="SUPFAM" id="SSF53474">
    <property type="entry name" value="alpha/beta-Hydrolases"/>
    <property type="match status" value="1"/>
</dbReference>
<keyword evidence="2" id="KW-0812">Transmembrane</keyword>